<keyword evidence="2" id="KW-0472">Membrane</keyword>
<feature type="transmembrane region" description="Helical" evidence="2">
    <location>
        <begin position="63"/>
        <end position="83"/>
    </location>
</feature>
<organism evidence="3 4">
    <name type="scientific">Streptomyces hawaiiensis</name>
    <dbReference type="NCBI Taxonomy" id="67305"/>
    <lineage>
        <taxon>Bacteria</taxon>
        <taxon>Bacillati</taxon>
        <taxon>Actinomycetota</taxon>
        <taxon>Actinomycetes</taxon>
        <taxon>Kitasatosporales</taxon>
        <taxon>Streptomycetaceae</taxon>
        <taxon>Streptomyces</taxon>
    </lineage>
</organism>
<evidence type="ECO:0000256" key="2">
    <source>
        <dbReference type="SAM" id="Phobius"/>
    </source>
</evidence>
<dbReference type="AlphaFoldDB" id="A0A6G5R9D6"/>
<dbReference type="KEGG" id="shaw:CEB94_04815"/>
<keyword evidence="2" id="KW-0812">Transmembrane</keyword>
<accession>A0A6G5R9D6</accession>
<keyword evidence="4" id="KW-1185">Reference proteome</keyword>
<sequence>MANVDPTAQSGGASPPSAPPLDLGALVPAILRGLRKDVLLLFLFAIALLLVFVALQVPEGPVVLVMWLVASLAVLGVVARVVLEVRRMLRGGVRMDITGAEHVRDAQRITGNRTAVPDVRMRIKTRGRRGRRTTVTGSQHINLGPDSESEPGVGGAGK</sequence>
<name>A0A6G5R9D6_9ACTN</name>
<evidence type="ECO:0000256" key="1">
    <source>
        <dbReference type="SAM" id="MobiDB-lite"/>
    </source>
</evidence>
<evidence type="ECO:0000313" key="4">
    <source>
        <dbReference type="Proteomes" id="UP000495940"/>
    </source>
</evidence>
<proteinExistence type="predicted"/>
<evidence type="ECO:0000313" key="3">
    <source>
        <dbReference type="EMBL" id="QCD54247.1"/>
    </source>
</evidence>
<reference evidence="3 4" key="1">
    <citation type="submission" date="2017-06" db="EMBL/GenBank/DDBJ databases">
        <title>Complete Genome Sequence of Streptomyces hawaiiensis NRRL 15010 and insights into acyldepsipeptides biosynthesis.</title>
        <authorList>
            <person name="Mariita R.M."/>
            <person name="Sello J.K."/>
        </authorList>
    </citation>
    <scope>NUCLEOTIDE SEQUENCE [LARGE SCALE GENOMIC DNA]</scope>
    <source>
        <strain evidence="3 4">ATCC 12236</strain>
    </source>
</reference>
<dbReference type="EMBL" id="CP021978">
    <property type="protein sequence ID" value="QCD54247.1"/>
    <property type="molecule type" value="Genomic_DNA"/>
</dbReference>
<gene>
    <name evidence="3" type="ORF">CEB94_04815</name>
</gene>
<keyword evidence="2" id="KW-1133">Transmembrane helix</keyword>
<feature type="region of interest" description="Disordered" evidence="1">
    <location>
        <begin position="128"/>
        <end position="158"/>
    </location>
</feature>
<protein>
    <submittedName>
        <fullName evidence="3">Uncharacterized protein</fullName>
    </submittedName>
</protein>
<dbReference type="RefSeq" id="WP_175430953.1">
    <property type="nucleotide sequence ID" value="NZ_CP021978.1"/>
</dbReference>
<dbReference type="Proteomes" id="UP000495940">
    <property type="component" value="Chromosome"/>
</dbReference>
<feature type="transmembrane region" description="Helical" evidence="2">
    <location>
        <begin position="38"/>
        <end position="57"/>
    </location>
</feature>